<dbReference type="RefSeq" id="WP_345407534.1">
    <property type="nucleotide sequence ID" value="NZ_BAABHG010000022.1"/>
</dbReference>
<feature type="domain" description="HTH tetR-type" evidence="5">
    <location>
        <begin position="14"/>
        <end position="74"/>
    </location>
</feature>
<dbReference type="InterPro" id="IPR009057">
    <property type="entry name" value="Homeodomain-like_sf"/>
</dbReference>
<keyword evidence="2 4" id="KW-0238">DNA-binding</keyword>
<keyword evidence="1" id="KW-0805">Transcription regulation</keyword>
<dbReference type="Pfam" id="PF00440">
    <property type="entry name" value="TetR_N"/>
    <property type="match status" value="1"/>
</dbReference>
<dbReference type="SUPFAM" id="SSF46689">
    <property type="entry name" value="Homeodomain-like"/>
    <property type="match status" value="1"/>
</dbReference>
<reference evidence="7" key="1">
    <citation type="journal article" date="2019" name="Int. J. Syst. Evol. Microbiol.">
        <title>The Global Catalogue of Microorganisms (GCM) 10K type strain sequencing project: providing services to taxonomists for standard genome sequencing and annotation.</title>
        <authorList>
            <consortium name="The Broad Institute Genomics Platform"/>
            <consortium name="The Broad Institute Genome Sequencing Center for Infectious Disease"/>
            <person name="Wu L."/>
            <person name="Ma J."/>
        </authorList>
    </citation>
    <scope>NUCLEOTIDE SEQUENCE [LARGE SCALE GENOMIC DNA]</scope>
    <source>
        <strain evidence="7">CGMCC 4.7643</strain>
    </source>
</reference>
<dbReference type="Gene3D" id="1.10.357.10">
    <property type="entry name" value="Tetracycline Repressor, domain 2"/>
    <property type="match status" value="1"/>
</dbReference>
<dbReference type="InterPro" id="IPR001647">
    <property type="entry name" value="HTH_TetR"/>
</dbReference>
<evidence type="ECO:0000256" key="3">
    <source>
        <dbReference type="ARBA" id="ARBA00023163"/>
    </source>
</evidence>
<feature type="DNA-binding region" description="H-T-H motif" evidence="4">
    <location>
        <begin position="37"/>
        <end position="56"/>
    </location>
</feature>
<keyword evidence="7" id="KW-1185">Reference proteome</keyword>
<dbReference type="PROSITE" id="PS50977">
    <property type="entry name" value="HTH_TETR_2"/>
    <property type="match status" value="1"/>
</dbReference>
<evidence type="ECO:0000256" key="4">
    <source>
        <dbReference type="PROSITE-ProRule" id="PRU00335"/>
    </source>
</evidence>
<accession>A0ABW5GX68</accession>
<evidence type="ECO:0000256" key="2">
    <source>
        <dbReference type="ARBA" id="ARBA00023125"/>
    </source>
</evidence>
<protein>
    <submittedName>
        <fullName evidence="6">TetR/AcrR family transcriptional regulator</fullName>
    </submittedName>
</protein>
<evidence type="ECO:0000256" key="1">
    <source>
        <dbReference type="ARBA" id="ARBA00023015"/>
    </source>
</evidence>
<dbReference type="EMBL" id="JBHUKU010000029">
    <property type="protein sequence ID" value="MFD2465260.1"/>
    <property type="molecule type" value="Genomic_DNA"/>
</dbReference>
<organism evidence="6 7">
    <name type="scientific">Amycolatopsis samaneae</name>
    <dbReference type="NCBI Taxonomy" id="664691"/>
    <lineage>
        <taxon>Bacteria</taxon>
        <taxon>Bacillati</taxon>
        <taxon>Actinomycetota</taxon>
        <taxon>Actinomycetes</taxon>
        <taxon>Pseudonocardiales</taxon>
        <taxon>Pseudonocardiaceae</taxon>
        <taxon>Amycolatopsis</taxon>
    </lineage>
</organism>
<comment type="caution">
    <text evidence="6">The sequence shown here is derived from an EMBL/GenBank/DDBJ whole genome shotgun (WGS) entry which is preliminary data.</text>
</comment>
<dbReference type="Proteomes" id="UP001597419">
    <property type="component" value="Unassembled WGS sequence"/>
</dbReference>
<evidence type="ECO:0000313" key="7">
    <source>
        <dbReference type="Proteomes" id="UP001597419"/>
    </source>
</evidence>
<dbReference type="PANTHER" id="PTHR30055:SF238">
    <property type="entry name" value="MYCOFACTOCIN BIOSYNTHESIS TRANSCRIPTIONAL REGULATOR MFTR-RELATED"/>
    <property type="match status" value="1"/>
</dbReference>
<dbReference type="Pfam" id="PF17754">
    <property type="entry name" value="TetR_C_14"/>
    <property type="match status" value="1"/>
</dbReference>
<proteinExistence type="predicted"/>
<evidence type="ECO:0000313" key="6">
    <source>
        <dbReference type="EMBL" id="MFD2465260.1"/>
    </source>
</evidence>
<sequence length="221" mass="23193">MTTEPAGLRERKKQATRQALREAALRLALERGPDNVRVDDIAEAAGVSPRTYNNYFSSREQAIVAAVTAERESRIAAAVGAHPVGTGLADAVVEAVVTQYTDPDEDARDALLLITTRPALREAFVDSAAAITPPLTAAIADRLGAADDHTAHVLAASVAAAVHVALERWARPVGASSPASGLVVPSGSLPDLLRSALAPLRPALDAAENHRPQAPEEDRRT</sequence>
<name>A0ABW5GX68_9PSEU</name>
<evidence type="ECO:0000259" key="5">
    <source>
        <dbReference type="PROSITE" id="PS50977"/>
    </source>
</evidence>
<dbReference type="PANTHER" id="PTHR30055">
    <property type="entry name" value="HTH-TYPE TRANSCRIPTIONAL REGULATOR RUTR"/>
    <property type="match status" value="1"/>
</dbReference>
<keyword evidence="3" id="KW-0804">Transcription</keyword>
<dbReference type="InterPro" id="IPR050109">
    <property type="entry name" value="HTH-type_TetR-like_transc_reg"/>
</dbReference>
<dbReference type="InterPro" id="IPR041347">
    <property type="entry name" value="MftR_C"/>
</dbReference>
<gene>
    <name evidence="6" type="ORF">ACFSYJ_42040</name>
</gene>